<name>A0A8S5UTC7_9CAUD</name>
<protein>
    <submittedName>
        <fullName evidence="1">Uncharacterized protein</fullName>
    </submittedName>
</protein>
<dbReference type="EMBL" id="BK016136">
    <property type="protein sequence ID" value="DAF97752.1"/>
    <property type="molecule type" value="Genomic_DNA"/>
</dbReference>
<proteinExistence type="predicted"/>
<organism evidence="1">
    <name type="scientific">Myoviridae sp. ctYA416</name>
    <dbReference type="NCBI Taxonomy" id="2825125"/>
    <lineage>
        <taxon>Viruses</taxon>
        <taxon>Duplodnaviria</taxon>
        <taxon>Heunggongvirae</taxon>
        <taxon>Uroviricota</taxon>
        <taxon>Caudoviricetes</taxon>
    </lineage>
</organism>
<accession>A0A8S5UTC7</accession>
<sequence length="29" mass="3593">MENISIRYSYVYSNHCILYNKWDILINNL</sequence>
<reference evidence="1" key="1">
    <citation type="journal article" date="2021" name="Proc. Natl. Acad. Sci. U.S.A.">
        <title>A Catalog of Tens of Thousands of Viruses from Human Metagenomes Reveals Hidden Associations with Chronic Diseases.</title>
        <authorList>
            <person name="Tisza M.J."/>
            <person name="Buck C.B."/>
        </authorList>
    </citation>
    <scope>NUCLEOTIDE SEQUENCE</scope>
    <source>
        <strain evidence="1">CtYA416</strain>
    </source>
</reference>
<evidence type="ECO:0000313" key="1">
    <source>
        <dbReference type="EMBL" id="DAF97752.1"/>
    </source>
</evidence>